<dbReference type="PANTHER" id="PTHR33273:SF4">
    <property type="entry name" value="ENDONUCLEASE_EXONUCLEASE_PHOSPHATASE DOMAIN-CONTAINING PROTEIN"/>
    <property type="match status" value="1"/>
</dbReference>
<dbReference type="OMA" id="RGEAMEC"/>
<dbReference type="Proteomes" id="UP000494040">
    <property type="component" value="Unassembled WGS sequence"/>
</dbReference>
<name>A0A8I6SNU9_CIMLE</name>
<protein>
    <recommendedName>
        <fullName evidence="1">Endonuclease/exonuclease/phosphatase domain-containing protein</fullName>
    </recommendedName>
</protein>
<evidence type="ECO:0000313" key="2">
    <source>
        <dbReference type="EnsemblMetazoa" id="XP_024085076.1"/>
    </source>
</evidence>
<organism evidence="2 3">
    <name type="scientific">Cimex lectularius</name>
    <name type="common">Bed bug</name>
    <name type="synonym">Acanthia lectularia</name>
    <dbReference type="NCBI Taxonomy" id="79782"/>
    <lineage>
        <taxon>Eukaryota</taxon>
        <taxon>Metazoa</taxon>
        <taxon>Ecdysozoa</taxon>
        <taxon>Arthropoda</taxon>
        <taxon>Hexapoda</taxon>
        <taxon>Insecta</taxon>
        <taxon>Pterygota</taxon>
        <taxon>Neoptera</taxon>
        <taxon>Paraneoptera</taxon>
        <taxon>Hemiptera</taxon>
        <taxon>Heteroptera</taxon>
        <taxon>Panheteroptera</taxon>
        <taxon>Cimicomorpha</taxon>
        <taxon>Cimicidae</taxon>
        <taxon>Cimex</taxon>
    </lineage>
</organism>
<dbReference type="OrthoDB" id="10051347at2759"/>
<dbReference type="GeneID" id="112127847"/>
<dbReference type="Gene3D" id="3.60.10.10">
    <property type="entry name" value="Endonuclease/exonuclease/phosphatase"/>
    <property type="match status" value="1"/>
</dbReference>
<dbReference type="EnsemblMetazoa" id="XM_024229308.1">
    <property type="protein sequence ID" value="XP_024085076.1"/>
    <property type="gene ID" value="LOC112127847"/>
</dbReference>
<dbReference type="KEGG" id="clec:112127847"/>
<accession>A0A8I6SNU9</accession>
<dbReference type="AlphaFoldDB" id="A0A8I6SNU9"/>
<reference evidence="2" key="1">
    <citation type="submission" date="2022-01" db="UniProtKB">
        <authorList>
            <consortium name="EnsemblMetazoa"/>
        </authorList>
    </citation>
    <scope>IDENTIFICATION</scope>
</reference>
<feature type="domain" description="Endonuclease/exonuclease/phosphatase" evidence="1">
    <location>
        <begin position="71"/>
        <end position="181"/>
    </location>
</feature>
<keyword evidence="3" id="KW-1185">Reference proteome</keyword>
<dbReference type="PANTHER" id="PTHR33273">
    <property type="entry name" value="DOMAIN-CONTAINING PROTEIN, PUTATIVE-RELATED"/>
    <property type="match status" value="1"/>
</dbReference>
<dbReference type="GO" id="GO:0003824">
    <property type="term" value="F:catalytic activity"/>
    <property type="evidence" value="ECO:0007669"/>
    <property type="project" value="InterPro"/>
</dbReference>
<proteinExistence type="predicted"/>
<dbReference type="RefSeq" id="XP_024085076.1">
    <property type="nucleotide sequence ID" value="XM_024229308.1"/>
</dbReference>
<evidence type="ECO:0000259" key="1">
    <source>
        <dbReference type="Pfam" id="PF14529"/>
    </source>
</evidence>
<sequence>MSHLGNGKDPPDKDGSKKQSLEYMDKTNCSKLETNNLENIPENNVAIDADMENDSVVGIKIYAGNHPPINVISLYSTNRVSALEWYNFFKAIAKPCIIGGDFNAHHLALGSEWTHKKGADLIEALEKHDLIFLNDGSPTKVKLPNHVRHSAVDVTLVSSDLALKSDWRVLEDPIGSDHLPVLFCIRNTSVVKIFNKPGKWDIKKANWSLYKEKWEAKENKSIILENSGNYDVLVRIMNKVGKESIPLNQSFTPSCRKLGKTWWDDDCARIAEKRKLAFKAYKKLPTKPNFEILKELSVEAHRVFREAKRESWKYFCSTIKRSTPIKVIWNKLRVIKNVHTPQPMPHMYGQWVENVILALCPQGPSNNEKEIS</sequence>
<dbReference type="InterPro" id="IPR005135">
    <property type="entry name" value="Endo/exonuclease/phosphatase"/>
</dbReference>
<dbReference type="SUPFAM" id="SSF56219">
    <property type="entry name" value="DNase I-like"/>
    <property type="match status" value="1"/>
</dbReference>
<dbReference type="Pfam" id="PF14529">
    <property type="entry name" value="Exo_endo_phos_2"/>
    <property type="match status" value="1"/>
</dbReference>
<dbReference type="InterPro" id="IPR036691">
    <property type="entry name" value="Endo/exonu/phosph_ase_sf"/>
</dbReference>
<evidence type="ECO:0000313" key="3">
    <source>
        <dbReference type="Proteomes" id="UP000494040"/>
    </source>
</evidence>